<dbReference type="PANTHER" id="PTHR41287">
    <property type="match status" value="1"/>
</dbReference>
<feature type="domain" description="Terminase large subunit-like endonuclease" evidence="1">
    <location>
        <begin position="383"/>
        <end position="504"/>
    </location>
</feature>
<gene>
    <name evidence="2" type="ORF">LCGC14_0964880</name>
</gene>
<reference evidence="2" key="1">
    <citation type="journal article" date="2015" name="Nature">
        <title>Complex archaea that bridge the gap between prokaryotes and eukaryotes.</title>
        <authorList>
            <person name="Spang A."/>
            <person name="Saw J.H."/>
            <person name="Jorgensen S.L."/>
            <person name="Zaremba-Niedzwiedzka K."/>
            <person name="Martijn J."/>
            <person name="Lind A.E."/>
            <person name="van Eijk R."/>
            <person name="Schleper C."/>
            <person name="Guy L."/>
            <person name="Ettema T.J."/>
        </authorList>
    </citation>
    <scope>NUCLEOTIDE SEQUENCE</scope>
</reference>
<dbReference type="InterPro" id="IPR005021">
    <property type="entry name" value="Terminase_largesu-like"/>
</dbReference>
<organism evidence="2">
    <name type="scientific">marine sediment metagenome</name>
    <dbReference type="NCBI Taxonomy" id="412755"/>
    <lineage>
        <taxon>unclassified sequences</taxon>
        <taxon>metagenomes</taxon>
        <taxon>ecological metagenomes</taxon>
    </lineage>
</organism>
<protein>
    <recommendedName>
        <fullName evidence="1">Terminase large subunit-like endonuclease domain-containing protein</fullName>
    </recommendedName>
</protein>
<dbReference type="AlphaFoldDB" id="A0A0F9QWM7"/>
<dbReference type="Pfam" id="PF20441">
    <property type="entry name" value="TerL_nuclease"/>
    <property type="match status" value="1"/>
</dbReference>
<dbReference type="PANTHER" id="PTHR41287:SF1">
    <property type="entry name" value="PROTEIN YMFN"/>
    <property type="match status" value="1"/>
</dbReference>
<dbReference type="InterPro" id="IPR027417">
    <property type="entry name" value="P-loop_NTPase"/>
</dbReference>
<accession>A0A0F9QWM7</accession>
<comment type="caution">
    <text evidence="2">The sequence shown here is derived from an EMBL/GenBank/DDBJ whole genome shotgun (WGS) entry which is preliminary data.</text>
</comment>
<evidence type="ECO:0000259" key="1">
    <source>
        <dbReference type="Pfam" id="PF20441"/>
    </source>
</evidence>
<name>A0A0F9QWM7_9ZZZZ</name>
<dbReference type="InterPro" id="IPR046462">
    <property type="entry name" value="TerL_nuclease"/>
</dbReference>
<dbReference type="Gene3D" id="3.40.50.300">
    <property type="entry name" value="P-loop containing nucleotide triphosphate hydrolases"/>
    <property type="match status" value="1"/>
</dbReference>
<dbReference type="GO" id="GO:0004519">
    <property type="term" value="F:endonuclease activity"/>
    <property type="evidence" value="ECO:0007669"/>
    <property type="project" value="InterPro"/>
</dbReference>
<proteinExistence type="predicted"/>
<evidence type="ECO:0000313" key="2">
    <source>
        <dbReference type="EMBL" id="KKN17531.1"/>
    </source>
</evidence>
<sequence length="511" mass="57257">MPLSSLNKGKADTELERRRRAERRDMVTWAERHYYIEDTEAPIVLLPHQRAILRYALQRDDRGRLKFQTVIFSSIKKSGKTAIAGAVVGWAAETWGRFGEILCVGNDAEQARERAFKAHKTSVELTPGYDRGRQELPKRWRLLNKEATCLSTGTVVKAIATDYKGEAGANPILVVWTELWGFTLKADLRFWAEMAPSPTRPDSLQWIETYAGYEGESELLYGLYEDVVLNGRQLTAGELGDLSAFAEAPNPDSLVPCWVNERAGMFAYWDSGPAARRMPWQRGEAGARYYAGEAGRQTESQMSRLHGNLWMSAESSFIPIEWWDAAKNPMPLRPGETSPMVIALDAAVSGDCFGLVMVSRDPQVGDVPKIAVRVVRKWDPPPGGSIDFAGPEAVIRELCGAYNVVEVAYDPYQLHDLATRLLAAGVAWFRPFHQGEERLIADKGLYDLIVHRRIRHDGNLDLREHLTNANAKQAANEDTRLRLVKKSDSRKIDLAVCLSMASAECLRLNLE</sequence>
<dbReference type="EMBL" id="LAZR01003510">
    <property type="protein sequence ID" value="KKN17531.1"/>
    <property type="molecule type" value="Genomic_DNA"/>
</dbReference>